<gene>
    <name evidence="1" type="ORF">NMYAN_20065</name>
    <name evidence="2" type="ORF">SAMN05421880_11475</name>
</gene>
<evidence type="ECO:0000313" key="2">
    <source>
        <dbReference type="EMBL" id="SFM37787.1"/>
    </source>
</evidence>
<proteinExistence type="predicted"/>
<dbReference type="Proteomes" id="UP000199561">
    <property type="component" value="Unassembled WGS sequence"/>
</dbReference>
<evidence type="ECO:0000313" key="3">
    <source>
        <dbReference type="Proteomes" id="UP000199561"/>
    </source>
</evidence>
<dbReference type="Proteomes" id="UP000601736">
    <property type="component" value="Unassembled WGS sequence"/>
</dbReference>
<keyword evidence="3" id="KW-1185">Reference proteome</keyword>
<dbReference type="STRING" id="52442.SAMN05421880_11475"/>
<dbReference type="EMBL" id="CAJNAP010000012">
    <property type="protein sequence ID" value="CAE6501301.1"/>
    <property type="molecule type" value="Genomic_DNA"/>
</dbReference>
<reference evidence="2 3" key="1">
    <citation type="submission" date="2016-10" db="EMBL/GenBank/DDBJ databases">
        <authorList>
            <person name="de Groot N.N."/>
        </authorList>
    </citation>
    <scope>NUCLEOTIDE SEQUENCE [LARGE SCALE GENOMIC DNA]</scope>
    <source>
        <strain evidence="2 3">Nm146</strain>
    </source>
</reference>
<dbReference type="AlphaFoldDB" id="A0A1I4QCM0"/>
<organism evidence="2 3">
    <name type="scientific">Nitrosomonas nitrosa</name>
    <dbReference type="NCBI Taxonomy" id="52442"/>
    <lineage>
        <taxon>Bacteria</taxon>
        <taxon>Pseudomonadati</taxon>
        <taxon>Pseudomonadota</taxon>
        <taxon>Betaproteobacteria</taxon>
        <taxon>Nitrosomonadales</taxon>
        <taxon>Nitrosomonadaceae</taxon>
        <taxon>Nitrosomonas</taxon>
    </lineage>
</organism>
<accession>A0A1I4QCM0</accession>
<reference evidence="1" key="2">
    <citation type="submission" date="2021-02" db="EMBL/GenBank/DDBJ databases">
        <authorList>
            <person name="Han P."/>
        </authorList>
    </citation>
    <scope>NUCLEOTIDE SEQUENCE</scope>
    <source>
        <strain evidence="1">Nitrosomonas nitrosa 18-3D</strain>
    </source>
</reference>
<evidence type="ECO:0000313" key="1">
    <source>
        <dbReference type="EMBL" id="CAE6501301.1"/>
    </source>
</evidence>
<protein>
    <submittedName>
        <fullName evidence="2">Uncharacterized protein</fullName>
    </submittedName>
</protein>
<sequence>MRGASLYEAGFYTKIMEPMYCEAQLRGLLTQGAERVASQYRVIVNVAE</sequence>
<dbReference type="EMBL" id="FOUF01000014">
    <property type="protein sequence ID" value="SFM37787.1"/>
    <property type="molecule type" value="Genomic_DNA"/>
</dbReference>
<name>A0A1I4QCM0_9PROT</name>